<reference evidence="2" key="1">
    <citation type="submission" date="2017-01" db="EMBL/GenBank/DDBJ databases">
        <authorList>
            <person name="Varghese N."/>
            <person name="Submissions S."/>
        </authorList>
    </citation>
    <scope>NUCLEOTIDE SEQUENCE [LARGE SCALE GENOMIC DNA]</scope>
    <source>
        <strain evidence="2">DSM 15366</strain>
    </source>
</reference>
<sequence>MKNHFNITRDYLLQLNFTIVKENRADGILVVEKEDSGIKNLILGVSPPILIMEQFIFSVHNQSEKIFKNLLQKNRDIIHGAFVLDETANRVIFRDTLQIENMDLNEFEASLNSLSLLMSEYSDQIIEFSKY</sequence>
<accession>A0A1N6UKS9</accession>
<dbReference type="STRING" id="228959.SAMN05421797_102377"/>
<dbReference type="Gene3D" id="3.30.1460.10">
    <property type="match status" value="1"/>
</dbReference>
<dbReference type="OrthoDB" id="361060at2"/>
<dbReference type="AlphaFoldDB" id="A0A1N6UKS9"/>
<name>A0A1N6UKS9_9FLAO</name>
<dbReference type="RefSeq" id="WP_076548332.1">
    <property type="nucleotide sequence ID" value="NZ_FTMA01000002.1"/>
</dbReference>
<gene>
    <name evidence="1" type="ORF">SAMN05421797_102377</name>
</gene>
<dbReference type="EMBL" id="FTMA01000002">
    <property type="protein sequence ID" value="SIQ66225.1"/>
    <property type="molecule type" value="Genomic_DNA"/>
</dbReference>
<protein>
    <recommendedName>
        <fullName evidence="3">Sensory transduction regulator</fullName>
    </recommendedName>
</protein>
<dbReference type="SUPFAM" id="SSF69635">
    <property type="entry name" value="Type III secretory system chaperone-like"/>
    <property type="match status" value="1"/>
</dbReference>
<dbReference type="InterPro" id="IPR054345">
    <property type="entry name" value="Tir-like"/>
</dbReference>
<evidence type="ECO:0000313" key="2">
    <source>
        <dbReference type="Proteomes" id="UP000186953"/>
    </source>
</evidence>
<dbReference type="Proteomes" id="UP000186953">
    <property type="component" value="Unassembled WGS sequence"/>
</dbReference>
<evidence type="ECO:0008006" key="3">
    <source>
        <dbReference type="Google" id="ProtNLM"/>
    </source>
</evidence>
<organism evidence="1 2">
    <name type="scientific">Maribacter ulvicola</name>
    <dbReference type="NCBI Taxonomy" id="228959"/>
    <lineage>
        <taxon>Bacteria</taxon>
        <taxon>Pseudomonadati</taxon>
        <taxon>Bacteroidota</taxon>
        <taxon>Flavobacteriia</taxon>
        <taxon>Flavobacteriales</taxon>
        <taxon>Flavobacteriaceae</taxon>
        <taxon>Maribacter</taxon>
    </lineage>
</organism>
<keyword evidence="2" id="KW-1185">Reference proteome</keyword>
<dbReference type="Pfam" id="PF22550">
    <property type="entry name" value="CesT_Tir_1"/>
    <property type="match status" value="1"/>
</dbReference>
<evidence type="ECO:0000313" key="1">
    <source>
        <dbReference type="EMBL" id="SIQ66225.1"/>
    </source>
</evidence>
<proteinExistence type="predicted"/>